<keyword evidence="4" id="KW-1185">Reference proteome</keyword>
<dbReference type="PROSITE" id="PS50234">
    <property type="entry name" value="VWFA"/>
    <property type="match status" value="1"/>
</dbReference>
<dbReference type="OrthoDB" id="5621159at2"/>
<organism evidence="3 4">
    <name type="scientific">Geodermatophilus poikilotrophus</name>
    <dbReference type="NCBI Taxonomy" id="1333667"/>
    <lineage>
        <taxon>Bacteria</taxon>
        <taxon>Bacillati</taxon>
        <taxon>Actinomycetota</taxon>
        <taxon>Actinomycetes</taxon>
        <taxon>Geodermatophilales</taxon>
        <taxon>Geodermatophilaceae</taxon>
        <taxon>Geodermatophilus</taxon>
    </lineage>
</organism>
<keyword evidence="1" id="KW-1133">Transmembrane helix</keyword>
<feature type="transmembrane region" description="Helical" evidence="1">
    <location>
        <begin position="20"/>
        <end position="41"/>
    </location>
</feature>
<dbReference type="AlphaFoldDB" id="A0A1I0F9M3"/>
<proteinExistence type="predicted"/>
<dbReference type="InterPro" id="IPR002035">
    <property type="entry name" value="VWF_A"/>
</dbReference>
<evidence type="ECO:0000256" key="1">
    <source>
        <dbReference type="SAM" id="Phobius"/>
    </source>
</evidence>
<feature type="domain" description="VWFA" evidence="2">
    <location>
        <begin position="348"/>
        <end position="544"/>
    </location>
</feature>
<keyword evidence="1" id="KW-0812">Transmembrane</keyword>
<dbReference type="SMART" id="SM00327">
    <property type="entry name" value="VWA"/>
    <property type="match status" value="1"/>
</dbReference>
<accession>A0A1I0F9M3</accession>
<evidence type="ECO:0000259" key="2">
    <source>
        <dbReference type="PROSITE" id="PS50234"/>
    </source>
</evidence>
<sequence length="547" mass="55543">MGRHADTSASRRSLQLTPQVLIALAVAAVVLLAGGITVWAMNAGDGDCESTAVVRLAVAPELVPVAEQVLTGAEGLRPEDCASAEVTAQQPVQTVGDLGALDAADLPHLWVPDSSLWVARAGDAALESTGSVATSPVVLATSRAAVDALGWTDAAPGWGAALVSQQGIAVPDLATSAEALAALGAVRTSLGGGEDADNAVVQAVLAAERGPSVSPADALTAGREGAVDAPLVPVSEQEVWSANADAEDPQLVAVYPAEGSPGLDYPLVRVGTAAATDAAAVDAAVRALTSDAARSAVIEAGFRDADGTAPAGAEAAGIREAAPQALQLDPAGVQALLAQLSELAAPSRILTVFDVSTSMEAPAGDGTRATLARDAAKSTLTLVPGNFALGLWFFAAELDGERDWTEVVPTRQLEAQVEGTVQRDLLDQELDTIPARLSPGGTGLYDTTLDAVRAARADFDPRAVNSVLVVTDGTNEDSQGVDLDELLDTLRGEADPDRPIKVIGVALGPDADLGALEQIADVTGGAAYSAVDPTDLQTVLFDALRQR</sequence>
<dbReference type="EMBL" id="FOIE01000005">
    <property type="protein sequence ID" value="SET54200.1"/>
    <property type="molecule type" value="Genomic_DNA"/>
</dbReference>
<keyword evidence="1" id="KW-0472">Membrane</keyword>
<gene>
    <name evidence="3" type="ORF">SAMN04488546_2817</name>
</gene>
<dbReference type="Proteomes" id="UP000198507">
    <property type="component" value="Unassembled WGS sequence"/>
</dbReference>
<reference evidence="4" key="1">
    <citation type="submission" date="2016-10" db="EMBL/GenBank/DDBJ databases">
        <authorList>
            <person name="Varghese N."/>
            <person name="Submissions S."/>
        </authorList>
    </citation>
    <scope>NUCLEOTIDE SEQUENCE [LARGE SCALE GENOMIC DNA]</scope>
    <source>
        <strain evidence="4">DSM 44209</strain>
    </source>
</reference>
<dbReference type="RefSeq" id="WP_091445068.1">
    <property type="nucleotide sequence ID" value="NZ_FOIE01000005.1"/>
</dbReference>
<name>A0A1I0F9M3_9ACTN</name>
<evidence type="ECO:0000313" key="3">
    <source>
        <dbReference type="EMBL" id="SET54200.1"/>
    </source>
</evidence>
<dbReference type="SUPFAM" id="SSF53300">
    <property type="entry name" value="vWA-like"/>
    <property type="match status" value="1"/>
</dbReference>
<protein>
    <submittedName>
        <fullName evidence="3">von Willebrand factor type A domain-containing protein</fullName>
    </submittedName>
</protein>
<dbReference type="Gene3D" id="3.40.50.410">
    <property type="entry name" value="von Willebrand factor, type A domain"/>
    <property type="match status" value="1"/>
</dbReference>
<evidence type="ECO:0000313" key="4">
    <source>
        <dbReference type="Proteomes" id="UP000198507"/>
    </source>
</evidence>
<dbReference type="InterPro" id="IPR036465">
    <property type="entry name" value="vWFA_dom_sf"/>
</dbReference>